<reference evidence="2" key="1">
    <citation type="journal article" date="2012" name="ISME J.">
        <title>Functional metagenomics reveals novel salt tolerance loci from the human gut microbiome.</title>
        <authorList>
            <person name="Culligan E.P."/>
            <person name="Sleator R.D."/>
            <person name="Marchesi J.R."/>
            <person name="Hill C."/>
        </authorList>
    </citation>
    <scope>NUCLEOTIDE SEQUENCE</scope>
</reference>
<organism evidence="2">
    <name type="scientific">uncultured Akkermansia sp. SMG25</name>
    <dbReference type="NCBI Taxonomy" id="1131822"/>
    <lineage>
        <taxon>Bacteria</taxon>
        <taxon>Pseudomonadati</taxon>
        <taxon>Verrucomicrobiota</taxon>
        <taxon>Verrucomicrobiia</taxon>
        <taxon>Verrucomicrobiales</taxon>
        <taxon>Akkermansiaceae</taxon>
        <taxon>Akkermansia</taxon>
        <taxon>environmental samples</taxon>
    </lineage>
</organism>
<feature type="transmembrane region" description="Helical" evidence="1">
    <location>
        <begin position="115"/>
        <end position="134"/>
    </location>
</feature>
<keyword evidence="1" id="KW-0472">Membrane</keyword>
<evidence type="ECO:0000313" key="2">
    <source>
        <dbReference type="EMBL" id="AFA54911.1"/>
    </source>
</evidence>
<keyword evidence="1" id="KW-1133">Transmembrane helix</keyword>
<dbReference type="EMBL" id="JQ269600">
    <property type="protein sequence ID" value="AFA54911.1"/>
    <property type="molecule type" value="Genomic_DNA"/>
</dbReference>
<evidence type="ECO:0000256" key="1">
    <source>
        <dbReference type="SAM" id="Phobius"/>
    </source>
</evidence>
<protein>
    <submittedName>
        <fullName evidence="2">Tfp pilus assembly protein</fullName>
    </submittedName>
</protein>
<accession>H6WNY0</accession>
<feature type="transmembrane region" description="Helical" evidence="1">
    <location>
        <begin position="92"/>
        <end position="108"/>
    </location>
</feature>
<feature type="transmembrane region" description="Helical" evidence="1">
    <location>
        <begin position="24"/>
        <end position="42"/>
    </location>
</feature>
<keyword evidence="1" id="KW-0812">Transmembrane</keyword>
<feature type="transmembrane region" description="Helical" evidence="1">
    <location>
        <begin position="69"/>
        <end position="86"/>
    </location>
</feature>
<sequence>MAIGVGLIVVFVICINLWPQVRFWRFLILIGAVFIFKGFGSFRKHSRAKGGETQAAPVRSVHTHGRHKSSIIAGLLAIFLWPVGAHKFYNGSWGWGIIYIVIIVAAFINPNPALGILWISEFILALIQGIWWLANPVYYHRKYNETSPSPMKW</sequence>
<dbReference type="AlphaFoldDB" id="H6WNY0"/>
<name>H6WNY0_9BACT</name>
<proteinExistence type="predicted"/>